<dbReference type="EMBL" id="JADFTS010000006">
    <property type="protein sequence ID" value="KAF9602911.1"/>
    <property type="molecule type" value="Genomic_DNA"/>
</dbReference>
<sequence>MTGSLIWNLKGDVKIDKDAYNAGNSPLNRKDPREQHRGKRYPRSKETDGIDTWRTPGTTQGTSEIGRDSSTIKNGVI</sequence>
<accession>A0A835HNJ3</accession>
<organism evidence="2 3">
    <name type="scientific">Coptis chinensis</name>
    <dbReference type="NCBI Taxonomy" id="261450"/>
    <lineage>
        <taxon>Eukaryota</taxon>
        <taxon>Viridiplantae</taxon>
        <taxon>Streptophyta</taxon>
        <taxon>Embryophyta</taxon>
        <taxon>Tracheophyta</taxon>
        <taxon>Spermatophyta</taxon>
        <taxon>Magnoliopsida</taxon>
        <taxon>Ranunculales</taxon>
        <taxon>Ranunculaceae</taxon>
        <taxon>Coptidoideae</taxon>
        <taxon>Coptis</taxon>
    </lineage>
</organism>
<dbReference type="OrthoDB" id="3596986at2759"/>
<keyword evidence="3" id="KW-1185">Reference proteome</keyword>
<proteinExistence type="predicted"/>
<name>A0A835HNJ3_9MAGN</name>
<feature type="region of interest" description="Disordered" evidence="1">
    <location>
        <begin position="17"/>
        <end position="77"/>
    </location>
</feature>
<dbReference type="Proteomes" id="UP000631114">
    <property type="component" value="Unassembled WGS sequence"/>
</dbReference>
<reference evidence="2 3" key="1">
    <citation type="submission" date="2020-10" db="EMBL/GenBank/DDBJ databases">
        <title>The Coptis chinensis genome and diversification of protoberbering-type alkaloids.</title>
        <authorList>
            <person name="Wang B."/>
            <person name="Shu S."/>
            <person name="Song C."/>
            <person name="Liu Y."/>
        </authorList>
    </citation>
    <scope>NUCLEOTIDE SEQUENCE [LARGE SCALE GENOMIC DNA]</scope>
    <source>
        <strain evidence="2">HL-2020</strain>
        <tissue evidence="2">Leaf</tissue>
    </source>
</reference>
<feature type="compositionally biased region" description="Polar residues" evidence="1">
    <location>
        <begin position="55"/>
        <end position="77"/>
    </location>
</feature>
<evidence type="ECO:0000313" key="3">
    <source>
        <dbReference type="Proteomes" id="UP000631114"/>
    </source>
</evidence>
<protein>
    <submittedName>
        <fullName evidence="2">Uncharacterized protein</fullName>
    </submittedName>
</protein>
<comment type="caution">
    <text evidence="2">The sequence shown here is derived from an EMBL/GenBank/DDBJ whole genome shotgun (WGS) entry which is preliminary data.</text>
</comment>
<gene>
    <name evidence="2" type="ORF">IFM89_032651</name>
</gene>
<evidence type="ECO:0000313" key="2">
    <source>
        <dbReference type="EMBL" id="KAF9602911.1"/>
    </source>
</evidence>
<dbReference type="AlphaFoldDB" id="A0A835HNJ3"/>
<evidence type="ECO:0000256" key="1">
    <source>
        <dbReference type="SAM" id="MobiDB-lite"/>
    </source>
</evidence>